<name>A0ABS3J4Z5_9HYPH</name>
<dbReference type="EMBL" id="JAFMPY010000014">
    <property type="protein sequence ID" value="MBO0904746.1"/>
    <property type="molecule type" value="Genomic_DNA"/>
</dbReference>
<dbReference type="Pfam" id="PF13377">
    <property type="entry name" value="Peripla_BP_3"/>
    <property type="match status" value="1"/>
</dbReference>
<dbReference type="InterPro" id="IPR046335">
    <property type="entry name" value="LacI/GalR-like_sensor"/>
</dbReference>
<keyword evidence="7" id="KW-1185">Reference proteome</keyword>
<dbReference type="SUPFAM" id="SSF53822">
    <property type="entry name" value="Periplasmic binding protein-like I"/>
    <property type="match status" value="1"/>
</dbReference>
<evidence type="ECO:0000313" key="7">
    <source>
        <dbReference type="Proteomes" id="UP000664288"/>
    </source>
</evidence>
<dbReference type="PANTHER" id="PTHR30146:SF148">
    <property type="entry name" value="HTH-TYPE TRANSCRIPTIONAL REPRESSOR PURR-RELATED"/>
    <property type="match status" value="1"/>
</dbReference>
<comment type="caution">
    <text evidence="6">The sequence shown here is derived from an EMBL/GenBank/DDBJ whole genome shotgun (WGS) entry which is preliminary data.</text>
</comment>
<dbReference type="PROSITE" id="PS50932">
    <property type="entry name" value="HTH_LACI_2"/>
    <property type="match status" value="1"/>
</dbReference>
<evidence type="ECO:0000313" key="6">
    <source>
        <dbReference type="EMBL" id="MBO0904746.1"/>
    </source>
</evidence>
<dbReference type="InterPro" id="IPR010982">
    <property type="entry name" value="Lambda_DNA-bd_dom_sf"/>
</dbReference>
<dbReference type="PANTHER" id="PTHR30146">
    <property type="entry name" value="LACI-RELATED TRANSCRIPTIONAL REPRESSOR"/>
    <property type="match status" value="1"/>
</dbReference>
<evidence type="ECO:0000256" key="2">
    <source>
        <dbReference type="ARBA" id="ARBA00023015"/>
    </source>
</evidence>
<protein>
    <submittedName>
        <fullName evidence="6">Substrate-binding domain-containing protein</fullName>
    </submittedName>
</protein>
<evidence type="ECO:0000256" key="3">
    <source>
        <dbReference type="ARBA" id="ARBA00023125"/>
    </source>
</evidence>
<sequence>MKRSVTLRQVAEHARVSASTASLVLNGKGDISEATRQRVMRAVSEMNYVPRAGRARPEAGNTISFLKIAKHGHTVNRDHNHFISDYIDGMSFEATRRDYSLHVVSIEGSNLRPAFDALSNGDLSGVVVLGTELAQEDVQSFQREGLPMVFIDTFFPQLDANFVDMDNAQSIHQAIEHLKDRGLTRIGLVGSYSAVTNFSLRQQAFSSGLAALGLSARSDAILSVDSTLDGAYQDGLRLLKQGAAVAEAYCCVNDIVALGFMRALKECGYRVPEDVSLIGFDNLPMSAIVDPPLTTIEVPKQRIGAMAIRLLDDLIVAEAPQPAVKALVSGRLVLRDSVAESVSAGSRVRRAAGVS</sequence>
<gene>
    <name evidence="6" type="ORF">J1C47_13955</name>
</gene>
<keyword evidence="3" id="KW-0238">DNA-binding</keyword>
<proteinExistence type="predicted"/>
<dbReference type="InterPro" id="IPR028082">
    <property type="entry name" value="Peripla_BP_I"/>
</dbReference>
<dbReference type="CDD" id="cd01392">
    <property type="entry name" value="HTH_LacI"/>
    <property type="match status" value="1"/>
</dbReference>
<dbReference type="Gene3D" id="1.10.260.40">
    <property type="entry name" value="lambda repressor-like DNA-binding domains"/>
    <property type="match status" value="1"/>
</dbReference>
<dbReference type="SUPFAM" id="SSF47413">
    <property type="entry name" value="lambda repressor-like DNA-binding domains"/>
    <property type="match status" value="1"/>
</dbReference>
<dbReference type="SMART" id="SM00354">
    <property type="entry name" value="HTH_LACI"/>
    <property type="match status" value="1"/>
</dbReference>
<keyword evidence="2" id="KW-0805">Transcription regulation</keyword>
<dbReference type="InterPro" id="IPR000843">
    <property type="entry name" value="HTH_LacI"/>
</dbReference>
<dbReference type="RefSeq" id="WP_207351385.1">
    <property type="nucleotide sequence ID" value="NZ_JAFMPY010000014.1"/>
</dbReference>
<organism evidence="6 7">
    <name type="scientific">Jiella sonneratiae</name>
    <dbReference type="NCBI Taxonomy" id="2816856"/>
    <lineage>
        <taxon>Bacteria</taxon>
        <taxon>Pseudomonadati</taxon>
        <taxon>Pseudomonadota</taxon>
        <taxon>Alphaproteobacteria</taxon>
        <taxon>Hyphomicrobiales</taxon>
        <taxon>Aurantimonadaceae</taxon>
        <taxon>Jiella</taxon>
    </lineage>
</organism>
<feature type="domain" description="HTH lacI-type" evidence="5">
    <location>
        <begin position="5"/>
        <end position="58"/>
    </location>
</feature>
<dbReference type="Pfam" id="PF00356">
    <property type="entry name" value="LacI"/>
    <property type="match status" value="1"/>
</dbReference>
<evidence type="ECO:0000256" key="4">
    <source>
        <dbReference type="ARBA" id="ARBA00023163"/>
    </source>
</evidence>
<dbReference type="Gene3D" id="3.40.50.2300">
    <property type="match status" value="2"/>
</dbReference>
<keyword evidence="4" id="KW-0804">Transcription</keyword>
<reference evidence="6 7" key="1">
    <citation type="submission" date="2021-03" db="EMBL/GenBank/DDBJ databases">
        <title>Whole genome sequence of Jiella sp. MQZ13P-4.</title>
        <authorList>
            <person name="Tuo L."/>
        </authorList>
    </citation>
    <scope>NUCLEOTIDE SEQUENCE [LARGE SCALE GENOMIC DNA]</scope>
    <source>
        <strain evidence="6 7">MQZ13P-4</strain>
    </source>
</reference>
<keyword evidence="1" id="KW-0678">Repressor</keyword>
<evidence type="ECO:0000259" key="5">
    <source>
        <dbReference type="PROSITE" id="PS50932"/>
    </source>
</evidence>
<accession>A0ABS3J4Z5</accession>
<evidence type="ECO:0000256" key="1">
    <source>
        <dbReference type="ARBA" id="ARBA00022491"/>
    </source>
</evidence>
<dbReference type="Proteomes" id="UP000664288">
    <property type="component" value="Unassembled WGS sequence"/>
</dbReference>